<accession>A0A178IQN0</accession>
<evidence type="ECO:0000313" key="3">
    <source>
        <dbReference type="Proteomes" id="UP000078486"/>
    </source>
</evidence>
<dbReference type="AlphaFoldDB" id="A0A178IQN0"/>
<sequence>MKTATRRRARRAIRILKLLAAAKIHPDGVSLSGGRFFNSRCLDDCFEAGDGTEVVVLIMQACRTDEALRRAFRSGLSSRFVDLDGWSRTLADWEARQPAPLPHLESNNTSSHVTHSH</sequence>
<dbReference type="EMBL" id="LRRQ01000016">
    <property type="protein sequence ID" value="OAM91689.1"/>
    <property type="molecule type" value="Genomic_DNA"/>
</dbReference>
<name>A0A178IQN0_9BACT</name>
<keyword evidence="3" id="KW-1185">Reference proteome</keyword>
<dbReference type="RefSeq" id="WP_068768572.1">
    <property type="nucleotide sequence ID" value="NZ_CP109796.1"/>
</dbReference>
<organism evidence="2 3">
    <name type="scientific">Termitidicoccus mucosus</name>
    <dbReference type="NCBI Taxonomy" id="1184151"/>
    <lineage>
        <taxon>Bacteria</taxon>
        <taxon>Pseudomonadati</taxon>
        <taxon>Verrucomicrobiota</taxon>
        <taxon>Opitutia</taxon>
        <taxon>Opitutales</taxon>
        <taxon>Opitutaceae</taxon>
        <taxon>Termitidicoccus</taxon>
    </lineage>
</organism>
<feature type="compositionally biased region" description="Low complexity" evidence="1">
    <location>
        <begin position="106"/>
        <end position="117"/>
    </location>
</feature>
<protein>
    <submittedName>
        <fullName evidence="2">Uncharacterized protein</fullName>
    </submittedName>
</protein>
<reference evidence="2 3" key="1">
    <citation type="submission" date="2016-01" db="EMBL/GenBank/DDBJ databases">
        <title>High potential of lignocellulose degradation of a new Verrucomicrobia species.</title>
        <authorList>
            <person name="Wang Y."/>
            <person name="Shi Y."/>
            <person name="Qiu Z."/>
            <person name="Liu S."/>
            <person name="Yang H."/>
        </authorList>
    </citation>
    <scope>NUCLEOTIDE SEQUENCE [LARGE SCALE GENOMIC DNA]</scope>
    <source>
        <strain evidence="2 3">TSB47</strain>
    </source>
</reference>
<evidence type="ECO:0000256" key="1">
    <source>
        <dbReference type="SAM" id="MobiDB-lite"/>
    </source>
</evidence>
<gene>
    <name evidence="2" type="ORF">AW736_01810</name>
</gene>
<evidence type="ECO:0000313" key="2">
    <source>
        <dbReference type="EMBL" id="OAM91689.1"/>
    </source>
</evidence>
<comment type="caution">
    <text evidence="2">The sequence shown here is derived from an EMBL/GenBank/DDBJ whole genome shotgun (WGS) entry which is preliminary data.</text>
</comment>
<feature type="region of interest" description="Disordered" evidence="1">
    <location>
        <begin position="98"/>
        <end position="117"/>
    </location>
</feature>
<dbReference type="STRING" id="1184151.AW736_01810"/>
<proteinExistence type="predicted"/>
<dbReference type="Proteomes" id="UP000078486">
    <property type="component" value="Unassembled WGS sequence"/>
</dbReference>